<evidence type="ECO:0000256" key="3">
    <source>
        <dbReference type="SAM" id="SignalP"/>
    </source>
</evidence>
<evidence type="ECO:0000256" key="1">
    <source>
        <dbReference type="SAM" id="MobiDB-lite"/>
    </source>
</evidence>
<dbReference type="PANTHER" id="PTHR35043">
    <property type="entry name" value="TRANSCRIPTION FACTOR DOMAIN-CONTAINING PROTEIN"/>
    <property type="match status" value="1"/>
</dbReference>
<evidence type="ECO:0000313" key="5">
    <source>
        <dbReference type="Proteomes" id="UP000503462"/>
    </source>
</evidence>
<keyword evidence="2" id="KW-1133">Transmembrane helix</keyword>
<feature type="transmembrane region" description="Helical" evidence="2">
    <location>
        <begin position="279"/>
        <end position="299"/>
    </location>
</feature>
<dbReference type="AlphaFoldDB" id="A0A6H0XIM8"/>
<evidence type="ECO:0000256" key="2">
    <source>
        <dbReference type="SAM" id="Phobius"/>
    </source>
</evidence>
<keyword evidence="2" id="KW-0812">Transmembrane</keyword>
<feature type="compositionally biased region" description="Polar residues" evidence="1">
    <location>
        <begin position="168"/>
        <end position="189"/>
    </location>
</feature>
<reference evidence="4 5" key="1">
    <citation type="journal article" date="2016" name="Sci. Rep.">
        <title>Peltaster fructicola genome reveals evolution from an invasive phytopathogen to an ectophytic parasite.</title>
        <authorList>
            <person name="Xu C."/>
            <person name="Chen H."/>
            <person name="Gleason M.L."/>
            <person name="Xu J.R."/>
            <person name="Liu H."/>
            <person name="Zhang R."/>
            <person name="Sun G."/>
        </authorList>
    </citation>
    <scope>NUCLEOTIDE SEQUENCE [LARGE SCALE GENOMIC DNA]</scope>
    <source>
        <strain evidence="4 5">LNHT1506</strain>
    </source>
</reference>
<sequence>MALVLLSCFPLLVSGLNVFHSNCTIPDSNVHFASAPNTRGTLEIVWTSLATIIACVFTVLHLNVPEQRQGRDPGWKGDLYWTMKNLRTSLSYSLLTISIPELMLGKSITDRRAAQYYLKELHESMPETKTTWTLQHMLYAGMGGFVAVYGAEVPPMPLLAATEEGRSGYTQASNEAASQPGVSYSNDQTMSTTRDLESNMRLGHGDARQSAQPSRLWHFTCGSLVYAIKKGLVSNVPPLTSAEVMDKSKADLVSKIVAIFQICYFVIVVIARAGQRLPVSQLELGACAFVPYAIAIYLFSHDKVKSARVVAEVGRISAQSATELSRSGHYLYSVFLYGYKEVDGSCVSNSDYEDSDNTSYGFGLYIPVLASIPFGSIHIAAWNFDFSSQVDAQSWRIASIVITLALPYLVMTTVVVAALPWDS</sequence>
<feature type="signal peptide" evidence="3">
    <location>
        <begin position="1"/>
        <end position="15"/>
    </location>
</feature>
<evidence type="ECO:0000313" key="4">
    <source>
        <dbReference type="EMBL" id="QIW94488.1"/>
    </source>
</evidence>
<organism evidence="4 5">
    <name type="scientific">Peltaster fructicola</name>
    <dbReference type="NCBI Taxonomy" id="286661"/>
    <lineage>
        <taxon>Eukaryota</taxon>
        <taxon>Fungi</taxon>
        <taxon>Dikarya</taxon>
        <taxon>Ascomycota</taxon>
        <taxon>Pezizomycotina</taxon>
        <taxon>Dothideomycetes</taxon>
        <taxon>Dothideomycetes incertae sedis</taxon>
        <taxon>Peltaster</taxon>
    </lineage>
</organism>
<feature type="transmembrane region" description="Helical" evidence="2">
    <location>
        <begin position="252"/>
        <end position="273"/>
    </location>
</feature>
<feature type="region of interest" description="Disordered" evidence="1">
    <location>
        <begin position="167"/>
        <end position="189"/>
    </location>
</feature>
<gene>
    <name evidence="4" type="ORF">AMS68_000006</name>
</gene>
<feature type="transmembrane region" description="Helical" evidence="2">
    <location>
        <begin position="362"/>
        <end position="384"/>
    </location>
</feature>
<dbReference type="Proteomes" id="UP000503462">
    <property type="component" value="Chromosome 1"/>
</dbReference>
<keyword evidence="3" id="KW-0732">Signal</keyword>
<name>A0A6H0XIM8_9PEZI</name>
<feature type="chain" id="PRO_5026087110" evidence="3">
    <location>
        <begin position="16"/>
        <end position="423"/>
    </location>
</feature>
<keyword evidence="2" id="KW-0472">Membrane</keyword>
<dbReference type="OrthoDB" id="9451547at2759"/>
<dbReference type="PANTHER" id="PTHR35043:SF7">
    <property type="entry name" value="TRANSCRIPTION FACTOR DOMAIN-CONTAINING PROTEIN"/>
    <property type="match status" value="1"/>
</dbReference>
<feature type="transmembrane region" description="Helical" evidence="2">
    <location>
        <begin position="396"/>
        <end position="419"/>
    </location>
</feature>
<keyword evidence="5" id="KW-1185">Reference proteome</keyword>
<dbReference type="EMBL" id="CP051139">
    <property type="protein sequence ID" value="QIW94488.1"/>
    <property type="molecule type" value="Genomic_DNA"/>
</dbReference>
<feature type="transmembrane region" description="Helical" evidence="2">
    <location>
        <begin position="45"/>
        <end position="64"/>
    </location>
</feature>
<accession>A0A6H0XIM8</accession>
<protein>
    <submittedName>
        <fullName evidence="4">Uncharacterized protein</fullName>
    </submittedName>
</protein>
<proteinExistence type="predicted"/>